<organism evidence="1 2">
    <name type="scientific">Nocardia amamiensis</name>
    <dbReference type="NCBI Taxonomy" id="404578"/>
    <lineage>
        <taxon>Bacteria</taxon>
        <taxon>Bacillati</taxon>
        <taxon>Actinomycetota</taxon>
        <taxon>Actinomycetes</taxon>
        <taxon>Mycobacteriales</taxon>
        <taxon>Nocardiaceae</taxon>
        <taxon>Nocardia</taxon>
    </lineage>
</organism>
<dbReference type="Proteomes" id="UP000702209">
    <property type="component" value="Unassembled WGS sequence"/>
</dbReference>
<comment type="caution">
    <text evidence="1">The sequence shown here is derived from an EMBL/GenBank/DDBJ whole genome shotgun (WGS) entry which is preliminary data.</text>
</comment>
<reference evidence="1 2" key="1">
    <citation type="submission" date="2020-10" db="EMBL/GenBank/DDBJ databases">
        <title>Identification of Nocardia species via Next-generation sequencing and recognition of intraspecies genetic diversity.</title>
        <authorList>
            <person name="Li P."/>
            <person name="Li P."/>
            <person name="Lu B."/>
        </authorList>
    </citation>
    <scope>NUCLEOTIDE SEQUENCE [LARGE SCALE GENOMIC DNA]</scope>
    <source>
        <strain evidence="1 2">BJ06-0157</strain>
    </source>
</reference>
<accession>A0ABS0D2N2</accession>
<protein>
    <submittedName>
        <fullName evidence="1">Uncharacterized protein</fullName>
    </submittedName>
</protein>
<sequence>MSSNRFPIVLGDTPITLADRLGELASSSVARVPVTEVVAAGRGNLRPPA</sequence>
<proteinExistence type="predicted"/>
<gene>
    <name evidence="1" type="ORF">IU459_37220</name>
</gene>
<evidence type="ECO:0000313" key="2">
    <source>
        <dbReference type="Proteomes" id="UP000702209"/>
    </source>
</evidence>
<keyword evidence="2" id="KW-1185">Reference proteome</keyword>
<dbReference type="EMBL" id="JADLQX010000157">
    <property type="protein sequence ID" value="MBF6303100.1"/>
    <property type="molecule type" value="Genomic_DNA"/>
</dbReference>
<evidence type="ECO:0000313" key="1">
    <source>
        <dbReference type="EMBL" id="MBF6303100.1"/>
    </source>
</evidence>
<name>A0ABS0D2N2_9NOCA</name>